<dbReference type="AlphaFoldDB" id="A0A9X2I067"/>
<dbReference type="EMBL" id="JAMFTH010000002">
    <property type="protein sequence ID" value="MCP8899746.1"/>
    <property type="molecule type" value="Genomic_DNA"/>
</dbReference>
<accession>A0A9X2I067</accession>
<comment type="caution">
    <text evidence="1">The sequence shown here is derived from an EMBL/GenBank/DDBJ whole genome shotgun (WGS) entry which is preliminary data.</text>
</comment>
<protein>
    <submittedName>
        <fullName evidence="1">Uncharacterized protein</fullName>
    </submittedName>
</protein>
<gene>
    <name evidence="1" type="ORF">M6D89_10575</name>
</gene>
<organism evidence="1 2">
    <name type="scientific">Gilvimarinus xylanilyticus</name>
    <dbReference type="NCBI Taxonomy" id="2944139"/>
    <lineage>
        <taxon>Bacteria</taxon>
        <taxon>Pseudomonadati</taxon>
        <taxon>Pseudomonadota</taxon>
        <taxon>Gammaproteobacteria</taxon>
        <taxon>Cellvibrionales</taxon>
        <taxon>Cellvibrionaceae</taxon>
        <taxon>Gilvimarinus</taxon>
    </lineage>
</organism>
<evidence type="ECO:0000313" key="1">
    <source>
        <dbReference type="EMBL" id="MCP8899746.1"/>
    </source>
</evidence>
<reference evidence="1" key="1">
    <citation type="submission" date="2022-05" db="EMBL/GenBank/DDBJ databases">
        <authorList>
            <person name="Sun H.-N."/>
        </authorList>
    </citation>
    <scope>NUCLEOTIDE SEQUENCE</scope>
    <source>
        <strain evidence="1">HB14</strain>
    </source>
</reference>
<dbReference type="Proteomes" id="UP001139319">
    <property type="component" value="Unassembled WGS sequence"/>
</dbReference>
<keyword evidence="2" id="KW-1185">Reference proteome</keyword>
<proteinExistence type="predicted"/>
<evidence type="ECO:0000313" key="2">
    <source>
        <dbReference type="Proteomes" id="UP001139319"/>
    </source>
</evidence>
<sequence>MRLSAYERFVRDCRKSIARIARCTGGEHSIGDVSNELWLMALEVEDRYTIEFNFDNPEHRDLVLKFTYQKLVKYAETTVRYAKSMDCPWSESEANLYERLPSGNGVPDEFVRSEREQREAYKLSEQGMSLGNAWLLVLELNGNRMLTVARFLKLSRSQGYRRFQKVRILADCQRPLPLDPGGRGNEVVRPWRKFKCYRTPEQLVLPFETGFDF</sequence>
<dbReference type="RefSeq" id="WP_253968032.1">
    <property type="nucleotide sequence ID" value="NZ_JAMFTH010000002.1"/>
</dbReference>
<name>A0A9X2I067_9GAMM</name>
<reference evidence="1" key="2">
    <citation type="submission" date="2023-01" db="EMBL/GenBank/DDBJ databases">
        <title>Gilvimarinus xylanilyticus HB14 isolated from Caulerpa lentillifera aquaculture base in Hainan, China.</title>
        <authorList>
            <person name="Zhang Y.-J."/>
        </authorList>
    </citation>
    <scope>NUCLEOTIDE SEQUENCE</scope>
    <source>
        <strain evidence="1">HB14</strain>
    </source>
</reference>